<reference evidence="9" key="1">
    <citation type="submission" date="2013-07" db="EMBL/GenBank/DDBJ databases">
        <title>The Genome Sequence of Cryptococcus dejecticola CBS10117.</title>
        <authorList>
            <consortium name="The Broad Institute Genome Sequencing Platform"/>
            <person name="Cuomo C."/>
            <person name="Litvintseva A."/>
            <person name="Chen Y."/>
            <person name="Heitman J."/>
            <person name="Sun S."/>
            <person name="Springer D."/>
            <person name="Dromer F."/>
            <person name="Young S.K."/>
            <person name="Zeng Q."/>
            <person name="Gargeya S."/>
            <person name="Fitzgerald M."/>
            <person name="Abouelleil A."/>
            <person name="Alvarado L."/>
            <person name="Berlin A.M."/>
            <person name="Chapman S.B."/>
            <person name="Dewar J."/>
            <person name="Goldberg J."/>
            <person name="Griggs A."/>
            <person name="Gujja S."/>
            <person name="Hansen M."/>
            <person name="Howarth C."/>
            <person name="Imamovic A."/>
            <person name="Larimer J."/>
            <person name="McCowan C."/>
            <person name="Murphy C."/>
            <person name="Pearson M."/>
            <person name="Priest M."/>
            <person name="Roberts A."/>
            <person name="Saif S."/>
            <person name="Shea T."/>
            <person name="Sykes S."/>
            <person name="Wortman J."/>
            <person name="Nusbaum C."/>
            <person name="Birren B."/>
        </authorList>
    </citation>
    <scope>NUCLEOTIDE SEQUENCE [LARGE SCALE GENOMIC DNA]</scope>
    <source>
        <strain evidence="9">CBS 10117</strain>
    </source>
</reference>
<dbReference type="GeneID" id="28967441"/>
<dbReference type="VEuPathDB" id="FungiDB:I303_03742"/>
<dbReference type="Gene3D" id="3.40.50.150">
    <property type="entry name" value="Vaccinia Virus protein VP39"/>
    <property type="match status" value="2"/>
</dbReference>
<sequence length="555" mass="60999">MSIINRIPPLPLAARWQKHFPAKLLPASPDRNMIRKSVGRKLLANQELCDRFVRSLKIRPDEVIIEGYAGVGALTRSLLSGGESSKDASGWSSTLLEEISLESQTQVASKSRSKKGKYPSWLDDLPASSSMASSSTNPKAETEAEAQGDSSTSTKPKLVVASEGSIELLVRSFNYPPKADTLSASGKPAASDPYTREIPVLQTPLHPNLLLSHSTAYVWPTLPKILANPLVVEQLPVHDPTLIGAEATKRSWEDPEPPITLVCQMPDSSIGEQLAAQWIGSAVGDPGQKRTWIWEWGRIRLALLCGKSLYDRIMAPPASIVNCKLSILTQALFDIVPLPPFHHVVNVDKQSRFTEDRPSKPLSSVPISAETPLGIPSESSSSSNGLITQFEAGIPKNQNRTQTFPLDFFPPQTTSQRLIGKPLDRPDLLGLMLIPKLQSPILASQKDTWDYVMRRMFVRDTLTVRAALPNLNFGAETLITNIEKSNTNTNTDTNTGEDGEGFRGIPVNGERVIRDLTIPEWLRIVDVFDKWAFKPDNLILDSGNPDETSREVGQD</sequence>
<evidence type="ECO:0000313" key="9">
    <source>
        <dbReference type="EMBL" id="OBR86025.1"/>
    </source>
</evidence>
<comment type="subcellular location">
    <subcellularLocation>
        <location evidence="1">Mitochondrion</location>
    </subcellularLocation>
</comment>
<keyword evidence="3" id="KW-0489">Methyltransferase</keyword>
<feature type="region of interest" description="Disordered" evidence="8">
    <location>
        <begin position="350"/>
        <end position="384"/>
    </location>
</feature>
<dbReference type="InterPro" id="IPR023165">
    <property type="entry name" value="rRNA_Ade_diMease-like_C"/>
</dbReference>
<proteinExistence type="predicted"/>
<protein>
    <recommendedName>
        <fullName evidence="2">Mitochondrial transcription factor 1</fullName>
    </recommendedName>
</protein>
<dbReference type="AlphaFoldDB" id="A0A1A6A7J2"/>
<name>A0A1A6A7J2_9TREE</name>
<reference evidence="10" key="2">
    <citation type="submission" date="2013-07" db="EMBL/GenBank/DDBJ databases">
        <authorList>
            <consortium name="The Broad Institute Genome Sequencing Platform"/>
            <person name="Cuomo C."/>
            <person name="Litvintseva A."/>
            <person name="Chen Y."/>
            <person name="Heitman J."/>
            <person name="Sun S."/>
            <person name="Springer D."/>
            <person name="Dromer F."/>
            <person name="Young S.K."/>
            <person name="Zeng Q."/>
            <person name="Gargeya S."/>
            <person name="Fitzgerald M."/>
            <person name="Abouelleil A."/>
            <person name="Alvarado L."/>
            <person name="Berlin A.M."/>
            <person name="Chapman S.B."/>
            <person name="Dewar J."/>
            <person name="Goldberg J."/>
            <person name="Griggs A."/>
            <person name="Gujja S."/>
            <person name="Hansen M."/>
            <person name="Howarth C."/>
            <person name="Imamovic A."/>
            <person name="Larimer J."/>
            <person name="McCowan C."/>
            <person name="Murphy C."/>
            <person name="Pearson M."/>
            <person name="Priest M."/>
            <person name="Roberts A."/>
            <person name="Saif S."/>
            <person name="Shea T."/>
            <person name="Sykes S."/>
            <person name="Wortman J."/>
            <person name="Nusbaum C."/>
            <person name="Birren B."/>
        </authorList>
    </citation>
    <scope>NUCLEOTIDE SEQUENCE</scope>
    <source>
        <strain evidence="10">CBS 10117</strain>
    </source>
</reference>
<keyword evidence="6" id="KW-0694">RNA-binding</keyword>
<comment type="function">
    <text evidence="7">Mitochondrial transcription factor that confers selective promoter recognition on the core subunit of the yeast mitochondrial RNA polymerase. Interacts with DNA in a non-specific manner.</text>
</comment>
<dbReference type="GO" id="GO:0000179">
    <property type="term" value="F:rRNA (adenine-N6,N6-)-dimethyltransferase activity"/>
    <property type="evidence" value="ECO:0007669"/>
    <property type="project" value="TreeGrafter"/>
</dbReference>
<dbReference type="Proteomes" id="UP000078595">
    <property type="component" value="Chromosome 4"/>
</dbReference>
<dbReference type="GO" id="GO:0005759">
    <property type="term" value="C:mitochondrial matrix"/>
    <property type="evidence" value="ECO:0007669"/>
    <property type="project" value="TreeGrafter"/>
</dbReference>
<evidence type="ECO:0000313" key="10">
    <source>
        <dbReference type="EMBL" id="WWC61146.1"/>
    </source>
</evidence>
<dbReference type="OrthoDB" id="16079at2759"/>
<evidence type="ECO:0000256" key="3">
    <source>
        <dbReference type="ARBA" id="ARBA00022603"/>
    </source>
</evidence>
<dbReference type="KEGG" id="kdj:28967441"/>
<dbReference type="Gene3D" id="1.10.8.100">
    <property type="entry name" value="Ribosomal RNA adenine dimethylase-like, domain 2"/>
    <property type="match status" value="1"/>
</dbReference>
<feature type="region of interest" description="Disordered" evidence="8">
    <location>
        <begin position="102"/>
        <end position="157"/>
    </location>
</feature>
<evidence type="ECO:0000256" key="8">
    <source>
        <dbReference type="SAM" id="MobiDB-lite"/>
    </source>
</evidence>
<accession>A0A1A6A7J2</accession>
<evidence type="ECO:0000256" key="7">
    <source>
        <dbReference type="ARBA" id="ARBA00024915"/>
    </source>
</evidence>
<dbReference type="InterPro" id="IPR029063">
    <property type="entry name" value="SAM-dependent_MTases_sf"/>
</dbReference>
<dbReference type="EMBL" id="CP144533">
    <property type="protein sequence ID" value="WWC61146.1"/>
    <property type="molecule type" value="Genomic_DNA"/>
</dbReference>
<evidence type="ECO:0000256" key="1">
    <source>
        <dbReference type="ARBA" id="ARBA00004173"/>
    </source>
</evidence>
<dbReference type="GO" id="GO:0034246">
    <property type="term" value="F:mitochondrial transcription factor activity"/>
    <property type="evidence" value="ECO:0007669"/>
    <property type="project" value="TreeGrafter"/>
</dbReference>
<keyword evidence="4" id="KW-0808">Transferase</keyword>
<dbReference type="EMBL" id="KI894030">
    <property type="protein sequence ID" value="OBR86025.1"/>
    <property type="molecule type" value="Genomic_DNA"/>
</dbReference>
<dbReference type="SUPFAM" id="SSF53335">
    <property type="entry name" value="S-adenosyl-L-methionine-dependent methyltransferases"/>
    <property type="match status" value="2"/>
</dbReference>
<feature type="compositionally biased region" description="Basic and acidic residues" evidence="8">
    <location>
        <begin position="350"/>
        <end position="359"/>
    </location>
</feature>
<dbReference type="PANTHER" id="PTHR11727">
    <property type="entry name" value="DIMETHYLADENOSINE TRANSFERASE"/>
    <property type="match status" value="1"/>
</dbReference>
<evidence type="ECO:0000256" key="2">
    <source>
        <dbReference type="ARBA" id="ARBA00013836"/>
    </source>
</evidence>
<dbReference type="RefSeq" id="XP_018263867.1">
    <property type="nucleotide sequence ID" value="XM_018407059.1"/>
</dbReference>
<gene>
    <name evidence="9" type="ORF">I303_03742</name>
    <name evidence="10" type="ORF">I303_103725</name>
</gene>
<reference evidence="10" key="3">
    <citation type="submission" date="2024-02" db="EMBL/GenBank/DDBJ databases">
        <title>Comparative genomics of Cryptococcus and Kwoniella reveals pathogenesis evolution and contrasting modes of karyotype evolution via chromosome fusion or intercentromeric recombination.</title>
        <authorList>
            <person name="Coelho M.A."/>
            <person name="David-Palma M."/>
            <person name="Shea T."/>
            <person name="Bowers K."/>
            <person name="McGinley-Smith S."/>
            <person name="Mohammad A.W."/>
            <person name="Gnirke A."/>
            <person name="Yurkov A.M."/>
            <person name="Nowrousian M."/>
            <person name="Sun S."/>
            <person name="Cuomo C.A."/>
            <person name="Heitman J."/>
        </authorList>
    </citation>
    <scope>NUCLEOTIDE SEQUENCE</scope>
    <source>
        <strain evidence="10">CBS 10117</strain>
    </source>
</reference>
<keyword evidence="11" id="KW-1185">Reference proteome</keyword>
<evidence type="ECO:0000256" key="5">
    <source>
        <dbReference type="ARBA" id="ARBA00022691"/>
    </source>
</evidence>
<evidence type="ECO:0000313" key="11">
    <source>
        <dbReference type="Proteomes" id="UP000078595"/>
    </source>
</evidence>
<evidence type="ECO:0000256" key="6">
    <source>
        <dbReference type="ARBA" id="ARBA00022884"/>
    </source>
</evidence>
<dbReference type="GO" id="GO:0006391">
    <property type="term" value="P:transcription initiation at mitochondrial promoter"/>
    <property type="evidence" value="ECO:0007669"/>
    <property type="project" value="TreeGrafter"/>
</dbReference>
<organism evidence="9">
    <name type="scientific">Kwoniella dejecticola CBS 10117</name>
    <dbReference type="NCBI Taxonomy" id="1296121"/>
    <lineage>
        <taxon>Eukaryota</taxon>
        <taxon>Fungi</taxon>
        <taxon>Dikarya</taxon>
        <taxon>Basidiomycota</taxon>
        <taxon>Agaricomycotina</taxon>
        <taxon>Tremellomycetes</taxon>
        <taxon>Tremellales</taxon>
        <taxon>Cryptococcaceae</taxon>
        <taxon>Kwoniella</taxon>
    </lineage>
</organism>
<keyword evidence="5" id="KW-0949">S-adenosyl-L-methionine</keyword>
<dbReference type="PANTHER" id="PTHR11727:SF17">
    <property type="entry name" value="DIMETHYLADENOSINE TRANSFERASE 1, MITOCHONDRIAL"/>
    <property type="match status" value="1"/>
</dbReference>
<dbReference type="STRING" id="1296121.A0A1A6A7J2"/>
<dbReference type="InterPro" id="IPR001737">
    <property type="entry name" value="KsgA/Erm"/>
</dbReference>
<dbReference type="GO" id="GO:0003723">
    <property type="term" value="F:RNA binding"/>
    <property type="evidence" value="ECO:0007669"/>
    <property type="project" value="UniProtKB-KW"/>
</dbReference>
<evidence type="ECO:0000256" key="4">
    <source>
        <dbReference type="ARBA" id="ARBA00022679"/>
    </source>
</evidence>